<dbReference type="Proteomes" id="UP000471521">
    <property type="component" value="Unassembled WGS sequence"/>
</dbReference>
<feature type="transmembrane region" description="Helical" evidence="1">
    <location>
        <begin position="6"/>
        <end position="27"/>
    </location>
</feature>
<comment type="caution">
    <text evidence="2">The sequence shown here is derived from an EMBL/GenBank/DDBJ whole genome shotgun (WGS) entry which is preliminary data.</text>
</comment>
<name>A0A6B0SFC6_9EURY</name>
<feature type="transmembrane region" description="Helical" evidence="1">
    <location>
        <begin position="62"/>
        <end position="80"/>
    </location>
</feature>
<sequence length="139" mass="14287">MASGDLLVGTAVMGLLLVGAGVAVARLRRREHYTPKLRSYRRDLAALPGETADARSIPTDTLALVAAVLVVVVAGAAIAMGAGAMVLAAVAPLVLLAYFAWGIYSMARARGLPRAHSIGLSAWLFGVVLAAVIGVKLLL</sequence>
<protein>
    <submittedName>
        <fullName evidence="2">Uncharacterized protein</fullName>
    </submittedName>
</protein>
<evidence type="ECO:0000256" key="1">
    <source>
        <dbReference type="SAM" id="Phobius"/>
    </source>
</evidence>
<reference evidence="2 3" key="1">
    <citation type="submission" date="2019-12" db="EMBL/GenBank/DDBJ databases">
        <title>Isolation and characterization of three novel carbon monoxide-oxidizing members of Halobacteria from salione crusts and soils.</title>
        <authorList>
            <person name="Myers M.R."/>
            <person name="King G.M."/>
        </authorList>
    </citation>
    <scope>NUCLEOTIDE SEQUENCE [LARGE SCALE GENOMIC DNA]</scope>
    <source>
        <strain evidence="2 3">PCN9</strain>
    </source>
</reference>
<dbReference type="AlphaFoldDB" id="A0A6B0SFC6"/>
<organism evidence="2 3">
    <name type="scientific">Halobacterium bonnevillei</name>
    <dbReference type="NCBI Taxonomy" id="2692200"/>
    <lineage>
        <taxon>Archaea</taxon>
        <taxon>Methanobacteriati</taxon>
        <taxon>Methanobacteriota</taxon>
        <taxon>Stenosarchaea group</taxon>
        <taxon>Halobacteria</taxon>
        <taxon>Halobacteriales</taxon>
        <taxon>Halobacteriaceae</taxon>
        <taxon>Halobacterium</taxon>
    </lineage>
</organism>
<keyword evidence="3" id="KW-1185">Reference proteome</keyword>
<accession>A0A6B0SFC6</accession>
<gene>
    <name evidence="2" type="ORF">GRX66_07595</name>
</gene>
<evidence type="ECO:0000313" key="3">
    <source>
        <dbReference type="Proteomes" id="UP000471521"/>
    </source>
</evidence>
<feature type="transmembrane region" description="Helical" evidence="1">
    <location>
        <begin position="118"/>
        <end position="138"/>
    </location>
</feature>
<feature type="transmembrane region" description="Helical" evidence="1">
    <location>
        <begin position="86"/>
        <end position="106"/>
    </location>
</feature>
<keyword evidence="1" id="KW-1133">Transmembrane helix</keyword>
<keyword evidence="1" id="KW-0472">Membrane</keyword>
<keyword evidence="1" id="KW-0812">Transmembrane</keyword>
<dbReference type="OrthoDB" id="351363at2157"/>
<evidence type="ECO:0000313" key="2">
    <source>
        <dbReference type="EMBL" id="MXR20474.1"/>
    </source>
</evidence>
<proteinExistence type="predicted"/>
<dbReference type="EMBL" id="WUUU01000045">
    <property type="protein sequence ID" value="MXR20474.1"/>
    <property type="molecule type" value="Genomic_DNA"/>
</dbReference>
<dbReference type="RefSeq" id="WP_159526022.1">
    <property type="nucleotide sequence ID" value="NZ_WUUU01000045.1"/>
</dbReference>